<dbReference type="AlphaFoldDB" id="A0AAV7VKL2"/>
<feature type="region of interest" description="Disordered" evidence="1">
    <location>
        <begin position="142"/>
        <end position="167"/>
    </location>
</feature>
<accession>A0AAV7VKL2</accession>
<gene>
    <name evidence="2" type="ORF">NDU88_004508</name>
</gene>
<proteinExistence type="predicted"/>
<dbReference type="EMBL" id="JANPWB010000003">
    <property type="protein sequence ID" value="KAJ1200687.1"/>
    <property type="molecule type" value="Genomic_DNA"/>
</dbReference>
<feature type="region of interest" description="Disordered" evidence="1">
    <location>
        <begin position="110"/>
        <end position="129"/>
    </location>
</feature>
<keyword evidence="3" id="KW-1185">Reference proteome</keyword>
<feature type="region of interest" description="Disordered" evidence="1">
    <location>
        <begin position="72"/>
        <end position="102"/>
    </location>
</feature>
<comment type="caution">
    <text evidence="2">The sequence shown here is derived from an EMBL/GenBank/DDBJ whole genome shotgun (WGS) entry which is preliminary data.</text>
</comment>
<reference evidence="2" key="1">
    <citation type="journal article" date="2022" name="bioRxiv">
        <title>Sequencing and chromosome-scale assembly of the giantPleurodeles waltlgenome.</title>
        <authorList>
            <person name="Brown T."/>
            <person name="Elewa A."/>
            <person name="Iarovenko S."/>
            <person name="Subramanian E."/>
            <person name="Araus A.J."/>
            <person name="Petzold A."/>
            <person name="Susuki M."/>
            <person name="Suzuki K.-i.T."/>
            <person name="Hayashi T."/>
            <person name="Toyoda A."/>
            <person name="Oliveira C."/>
            <person name="Osipova E."/>
            <person name="Leigh N.D."/>
            <person name="Simon A."/>
            <person name="Yun M.H."/>
        </authorList>
    </citation>
    <scope>NUCLEOTIDE SEQUENCE</scope>
    <source>
        <strain evidence="2">20211129_DDA</strain>
        <tissue evidence="2">Liver</tissue>
    </source>
</reference>
<organism evidence="2 3">
    <name type="scientific">Pleurodeles waltl</name>
    <name type="common">Iberian ribbed newt</name>
    <dbReference type="NCBI Taxonomy" id="8319"/>
    <lineage>
        <taxon>Eukaryota</taxon>
        <taxon>Metazoa</taxon>
        <taxon>Chordata</taxon>
        <taxon>Craniata</taxon>
        <taxon>Vertebrata</taxon>
        <taxon>Euteleostomi</taxon>
        <taxon>Amphibia</taxon>
        <taxon>Batrachia</taxon>
        <taxon>Caudata</taxon>
        <taxon>Salamandroidea</taxon>
        <taxon>Salamandridae</taxon>
        <taxon>Pleurodelinae</taxon>
        <taxon>Pleurodeles</taxon>
    </lineage>
</organism>
<evidence type="ECO:0000256" key="1">
    <source>
        <dbReference type="SAM" id="MobiDB-lite"/>
    </source>
</evidence>
<dbReference type="Proteomes" id="UP001066276">
    <property type="component" value="Chromosome 2_1"/>
</dbReference>
<name>A0AAV7VKL2_PLEWA</name>
<evidence type="ECO:0000313" key="2">
    <source>
        <dbReference type="EMBL" id="KAJ1200687.1"/>
    </source>
</evidence>
<evidence type="ECO:0000313" key="3">
    <source>
        <dbReference type="Proteomes" id="UP001066276"/>
    </source>
</evidence>
<sequence>MRPVAVSGTDSSLDASLIGELIELADTAIVRSMSMHDKNQSHGTTEINTGNNTNTNQIHQVEAMRSAPLSEQPLRGQAVHPRNSQQQTLAETYQTAPSQSAELQVQDPFDISWTHSPPGPGPQWVPQDSHNTIAQEGWSLQETSFEEQGREDELGGDPGEETGENNAPNVAQEVVGSTDCIINTINNSLLAAVKALTRKSHKREIQLELKHMMAQNVLLLDSKLNALMGKLERWDQGSSSGKGVDGSNTEAILVKISILPELLTSLIQYCKPAGETDKTTSCMPPGGKKQDRAPVKVICEGRPSTPNAEGLVSKEYVSRNEPPSMVSPLSPTIIVAKNSLEVPNL</sequence>
<feature type="compositionally biased region" description="Polar residues" evidence="1">
    <location>
        <begin position="82"/>
        <end position="102"/>
    </location>
</feature>
<feature type="compositionally biased region" description="Acidic residues" evidence="1">
    <location>
        <begin position="154"/>
        <end position="163"/>
    </location>
</feature>
<protein>
    <submittedName>
        <fullName evidence="2">Uncharacterized protein</fullName>
    </submittedName>
</protein>